<evidence type="ECO:0000256" key="2">
    <source>
        <dbReference type="ARBA" id="ARBA00022475"/>
    </source>
</evidence>
<feature type="transmembrane region" description="Helical" evidence="7">
    <location>
        <begin position="297"/>
        <end position="313"/>
    </location>
</feature>
<comment type="similarity">
    <text evidence="1">Belongs to the Lgt family.</text>
</comment>
<dbReference type="EMBL" id="BJYT01000002">
    <property type="protein sequence ID" value="GEO08472.1"/>
    <property type="molecule type" value="Genomic_DNA"/>
</dbReference>
<dbReference type="Proteomes" id="UP000321513">
    <property type="component" value="Unassembled WGS sequence"/>
</dbReference>
<reference evidence="8 9" key="1">
    <citation type="submission" date="2019-07" db="EMBL/GenBank/DDBJ databases">
        <title>Whole genome shotgun sequence of Segetibacter aerophilus NBRC 106135.</title>
        <authorList>
            <person name="Hosoyama A."/>
            <person name="Uohara A."/>
            <person name="Ohji S."/>
            <person name="Ichikawa N."/>
        </authorList>
    </citation>
    <scope>NUCLEOTIDE SEQUENCE [LARGE SCALE GENOMIC DNA]</scope>
    <source>
        <strain evidence="8 9">NBRC 106135</strain>
    </source>
</reference>
<feature type="transmembrane region" description="Helical" evidence="7">
    <location>
        <begin position="149"/>
        <end position="168"/>
    </location>
</feature>
<protein>
    <recommendedName>
        <fullName evidence="10">Diacylglyceryl transferase</fullName>
    </recommendedName>
</protein>
<feature type="transmembrane region" description="Helical" evidence="7">
    <location>
        <begin position="20"/>
        <end position="41"/>
    </location>
</feature>
<evidence type="ECO:0008006" key="10">
    <source>
        <dbReference type="Google" id="ProtNLM"/>
    </source>
</evidence>
<evidence type="ECO:0000256" key="3">
    <source>
        <dbReference type="ARBA" id="ARBA00022679"/>
    </source>
</evidence>
<dbReference type="GO" id="GO:0005886">
    <property type="term" value="C:plasma membrane"/>
    <property type="evidence" value="ECO:0007669"/>
    <property type="project" value="InterPro"/>
</dbReference>
<evidence type="ECO:0000313" key="9">
    <source>
        <dbReference type="Proteomes" id="UP000321513"/>
    </source>
</evidence>
<comment type="caution">
    <text evidence="8">The sequence shown here is derived from an EMBL/GenBank/DDBJ whole genome shotgun (WGS) entry which is preliminary data.</text>
</comment>
<dbReference type="Pfam" id="PF01790">
    <property type="entry name" value="LGT"/>
    <property type="match status" value="1"/>
</dbReference>
<dbReference type="InterPro" id="IPR001640">
    <property type="entry name" value="Lgt"/>
</dbReference>
<dbReference type="PANTHER" id="PTHR30589">
    <property type="entry name" value="PROLIPOPROTEIN DIACYLGLYCERYL TRANSFERASE"/>
    <property type="match status" value="1"/>
</dbReference>
<dbReference type="GO" id="GO:0008961">
    <property type="term" value="F:phosphatidylglycerol-prolipoprotein diacylglyceryl transferase activity"/>
    <property type="evidence" value="ECO:0007669"/>
    <property type="project" value="InterPro"/>
</dbReference>
<feature type="transmembrane region" description="Helical" evidence="7">
    <location>
        <begin position="359"/>
        <end position="376"/>
    </location>
</feature>
<accession>A0A512B935</accession>
<feature type="transmembrane region" description="Helical" evidence="7">
    <location>
        <begin position="61"/>
        <end position="82"/>
    </location>
</feature>
<organism evidence="8 9">
    <name type="scientific">Segetibacter aerophilus</name>
    <dbReference type="NCBI Taxonomy" id="670293"/>
    <lineage>
        <taxon>Bacteria</taxon>
        <taxon>Pseudomonadati</taxon>
        <taxon>Bacteroidota</taxon>
        <taxon>Chitinophagia</taxon>
        <taxon>Chitinophagales</taxon>
        <taxon>Chitinophagaceae</taxon>
        <taxon>Segetibacter</taxon>
    </lineage>
</organism>
<keyword evidence="6 7" id="KW-0472">Membrane</keyword>
<dbReference type="GO" id="GO:0042158">
    <property type="term" value="P:lipoprotein biosynthetic process"/>
    <property type="evidence" value="ECO:0007669"/>
    <property type="project" value="InterPro"/>
</dbReference>
<keyword evidence="3" id="KW-0808">Transferase</keyword>
<feature type="transmembrane region" description="Helical" evidence="7">
    <location>
        <begin position="102"/>
        <end position="123"/>
    </location>
</feature>
<evidence type="ECO:0000256" key="6">
    <source>
        <dbReference type="ARBA" id="ARBA00023136"/>
    </source>
</evidence>
<dbReference type="OrthoDB" id="871140at2"/>
<name>A0A512B935_9BACT</name>
<keyword evidence="5 7" id="KW-1133">Transmembrane helix</keyword>
<keyword evidence="9" id="KW-1185">Reference proteome</keyword>
<keyword evidence="2" id="KW-1003">Cell membrane</keyword>
<dbReference type="AlphaFoldDB" id="A0A512B935"/>
<evidence type="ECO:0000256" key="4">
    <source>
        <dbReference type="ARBA" id="ARBA00022692"/>
    </source>
</evidence>
<sequence length="386" mass="43496">MYPNLYYAFKDLFGVEWTGLKLINSFGFFVALSFMGAALVLTAELKRKTREGLLPYKEEKVLVGQPASAVELLINFILGFLMGFKLIGAFLDRDKLVDTQTYILSGQGNWGAGIFMGLLFAFLKWQEKNKTKLAKPEERLVKIWPHERVGDMIVYAFVFGFLGAKIFHNLENINDLVRDPIGSLISFSGLTFYGGLICATIAIWRYCRKHNLKPIHVADCFAPAMMLAYGLGRIGCQVAGDGDWGIVNVHPKPFSWLPDWAWAYTYPHNVVSEGVRIPDCVGQYCAQLPQAVFPTPLYEIIACLLLFAFLWSIRKNVKTPGVLTAIYLIVNGVERFCIELIRVNTKYHFFGISPTQAELIATFLVISGIVLLVIFTNKNKRQLHTT</sequence>
<proteinExistence type="inferred from homology"/>
<evidence type="ECO:0000313" key="8">
    <source>
        <dbReference type="EMBL" id="GEO08472.1"/>
    </source>
</evidence>
<gene>
    <name evidence="8" type="ORF">SAE01_09680</name>
</gene>
<feature type="transmembrane region" description="Helical" evidence="7">
    <location>
        <begin position="180"/>
        <end position="204"/>
    </location>
</feature>
<dbReference type="PANTHER" id="PTHR30589:SF0">
    <property type="entry name" value="PHOSPHATIDYLGLYCEROL--PROLIPOPROTEIN DIACYLGLYCERYL TRANSFERASE"/>
    <property type="match status" value="1"/>
</dbReference>
<evidence type="ECO:0000256" key="1">
    <source>
        <dbReference type="ARBA" id="ARBA00007150"/>
    </source>
</evidence>
<evidence type="ECO:0000256" key="7">
    <source>
        <dbReference type="SAM" id="Phobius"/>
    </source>
</evidence>
<keyword evidence="4 7" id="KW-0812">Transmembrane</keyword>
<evidence type="ECO:0000256" key="5">
    <source>
        <dbReference type="ARBA" id="ARBA00022989"/>
    </source>
</evidence>
<dbReference type="RefSeq" id="WP_147202529.1">
    <property type="nucleotide sequence ID" value="NZ_BJYT01000002.1"/>
</dbReference>